<protein>
    <submittedName>
        <fullName evidence="1">Uncharacterized protein</fullName>
    </submittedName>
</protein>
<dbReference type="InterPro" id="IPR012677">
    <property type="entry name" value="Nucleotide-bd_a/b_plait_sf"/>
</dbReference>
<dbReference type="InterPro" id="IPR035979">
    <property type="entry name" value="RBD_domain_sf"/>
</dbReference>
<dbReference type="SUPFAM" id="SSF54928">
    <property type="entry name" value="RNA-binding domain, RBD"/>
    <property type="match status" value="1"/>
</dbReference>
<name>A0AAJ6CMT5_9BASI</name>
<keyword evidence="2" id="KW-1185">Reference proteome</keyword>
<accession>A0AAJ6CMT5</accession>
<sequence>MSLFVRVQGPTAHGAVWRLSPSHMLAMLSFFARQWGEISYVSFPRARGQGRLLGYGTVTFADAKSVPRVLQAAAQQHGRLRIPFSTQLEDPESIAYASLAECDRALTVSPSLRDSVAMHAPLAPSAKNTSYDCFYVKVERSEKPFPQAPVRRPTPLVRKFDGFSGQWAERVAYWAKKR</sequence>
<evidence type="ECO:0000313" key="2">
    <source>
        <dbReference type="Proteomes" id="UP001217582"/>
    </source>
</evidence>
<dbReference type="Gene3D" id="3.30.70.330">
    <property type="match status" value="1"/>
</dbReference>
<gene>
    <name evidence="1" type="ORF">MARU1_002108</name>
</gene>
<dbReference type="AlphaFoldDB" id="A0AAJ6CMT5"/>
<dbReference type="EMBL" id="CP119919">
    <property type="protein sequence ID" value="WFD16073.1"/>
    <property type="molecule type" value="Genomic_DNA"/>
</dbReference>
<organism evidence="1 2">
    <name type="scientific">Malassezia arunalokei</name>
    <dbReference type="NCBI Taxonomy" id="1514897"/>
    <lineage>
        <taxon>Eukaryota</taxon>
        <taxon>Fungi</taxon>
        <taxon>Dikarya</taxon>
        <taxon>Basidiomycota</taxon>
        <taxon>Ustilaginomycotina</taxon>
        <taxon>Malasseziomycetes</taxon>
        <taxon>Malasseziales</taxon>
        <taxon>Malasseziaceae</taxon>
        <taxon>Malassezia</taxon>
    </lineage>
</organism>
<proteinExistence type="predicted"/>
<dbReference type="Proteomes" id="UP001217582">
    <property type="component" value="Chromosome 4"/>
</dbReference>
<dbReference type="GO" id="GO:0003676">
    <property type="term" value="F:nucleic acid binding"/>
    <property type="evidence" value="ECO:0007669"/>
    <property type="project" value="InterPro"/>
</dbReference>
<evidence type="ECO:0000313" key="1">
    <source>
        <dbReference type="EMBL" id="WFD16073.1"/>
    </source>
</evidence>
<reference evidence="1 2" key="1">
    <citation type="submission" date="2023-03" db="EMBL/GenBank/DDBJ databases">
        <title>Mating type loci evolution in Malassezia.</title>
        <authorList>
            <person name="Coelho M.A."/>
        </authorList>
    </citation>
    <scope>NUCLEOTIDE SEQUENCE [LARGE SCALE GENOMIC DNA]</scope>
    <source>
        <strain evidence="1 2">CBS 13387</strain>
    </source>
</reference>